<evidence type="ECO:0000259" key="6">
    <source>
        <dbReference type="Pfam" id="PF08240"/>
    </source>
</evidence>
<protein>
    <submittedName>
        <fullName evidence="7">Zinc-dependent alcohol dehydrogenase family protein</fullName>
    </submittedName>
</protein>
<comment type="similarity">
    <text evidence="2">Belongs to the zinc-containing alcohol dehydrogenase family.</text>
</comment>
<dbReference type="Gene3D" id="3.40.50.720">
    <property type="entry name" value="NAD(P)-binding Rossmann-like Domain"/>
    <property type="match status" value="1"/>
</dbReference>
<evidence type="ECO:0000256" key="4">
    <source>
        <dbReference type="ARBA" id="ARBA00022833"/>
    </source>
</evidence>
<dbReference type="InterPro" id="IPR011032">
    <property type="entry name" value="GroES-like_sf"/>
</dbReference>
<dbReference type="InterPro" id="IPR013154">
    <property type="entry name" value="ADH-like_N"/>
</dbReference>
<dbReference type="Proteomes" id="UP001214530">
    <property type="component" value="Chromosome"/>
</dbReference>
<feature type="domain" description="Alcohol dehydrogenase-like N-terminal" evidence="6">
    <location>
        <begin position="39"/>
        <end position="146"/>
    </location>
</feature>
<evidence type="ECO:0000256" key="5">
    <source>
        <dbReference type="ARBA" id="ARBA00023002"/>
    </source>
</evidence>
<comment type="cofactor">
    <cofactor evidence="1">
        <name>Zn(2+)</name>
        <dbReference type="ChEBI" id="CHEBI:29105"/>
    </cofactor>
</comment>
<gene>
    <name evidence="7" type="ORF">P0Y49_07840</name>
</gene>
<proteinExistence type="inferred from homology"/>
<organism evidence="7 8">
    <name type="scientific">Candidatus Pedobacter colombiensis</name>
    <dbReference type="NCBI Taxonomy" id="3121371"/>
    <lineage>
        <taxon>Bacteria</taxon>
        <taxon>Pseudomonadati</taxon>
        <taxon>Bacteroidota</taxon>
        <taxon>Sphingobacteriia</taxon>
        <taxon>Sphingobacteriales</taxon>
        <taxon>Sphingobacteriaceae</taxon>
        <taxon>Pedobacter</taxon>
    </lineage>
</organism>
<dbReference type="EMBL" id="CP119313">
    <property type="protein sequence ID" value="WEK21049.1"/>
    <property type="molecule type" value="Genomic_DNA"/>
</dbReference>
<dbReference type="GO" id="GO:0005737">
    <property type="term" value="C:cytoplasm"/>
    <property type="evidence" value="ECO:0007669"/>
    <property type="project" value="TreeGrafter"/>
</dbReference>
<dbReference type="AlphaFoldDB" id="A0AAJ6B8M6"/>
<dbReference type="PROSITE" id="PS00059">
    <property type="entry name" value="ADH_ZINC"/>
    <property type="match status" value="1"/>
</dbReference>
<dbReference type="NCBIfam" id="TIGR02822">
    <property type="entry name" value="adh_fam_2"/>
    <property type="match status" value="1"/>
</dbReference>
<dbReference type="SUPFAM" id="SSF51735">
    <property type="entry name" value="NAD(P)-binding Rossmann-fold domains"/>
    <property type="match status" value="1"/>
</dbReference>
<dbReference type="PANTHER" id="PTHR42940:SF8">
    <property type="entry name" value="VACUOLAR PROTEIN SORTING-ASSOCIATED PROTEIN 11"/>
    <property type="match status" value="1"/>
</dbReference>
<evidence type="ECO:0000313" key="8">
    <source>
        <dbReference type="Proteomes" id="UP001214530"/>
    </source>
</evidence>
<reference evidence="7" key="1">
    <citation type="submission" date="2023-03" db="EMBL/GenBank/DDBJ databases">
        <title>Andean soil-derived lignocellulolytic bacterial consortium as a source of novel taxa and putative plastic-active enzymes.</title>
        <authorList>
            <person name="Diaz-Garcia L."/>
            <person name="Chuvochina M."/>
            <person name="Feuerriegel G."/>
            <person name="Bunk B."/>
            <person name="Sproer C."/>
            <person name="Streit W.R."/>
            <person name="Rodriguez L.M."/>
            <person name="Overmann J."/>
            <person name="Jimenez D.J."/>
        </authorList>
    </citation>
    <scope>NUCLEOTIDE SEQUENCE</scope>
    <source>
        <strain evidence="7">MAG 3858</strain>
    </source>
</reference>
<evidence type="ECO:0000256" key="1">
    <source>
        <dbReference type="ARBA" id="ARBA00001947"/>
    </source>
</evidence>
<dbReference type="Pfam" id="PF08240">
    <property type="entry name" value="ADH_N"/>
    <property type="match status" value="1"/>
</dbReference>
<dbReference type="Gene3D" id="3.90.180.10">
    <property type="entry name" value="Medium-chain alcohol dehydrogenases, catalytic domain"/>
    <property type="match status" value="1"/>
</dbReference>
<evidence type="ECO:0000256" key="2">
    <source>
        <dbReference type="ARBA" id="ARBA00008072"/>
    </source>
</evidence>
<evidence type="ECO:0000313" key="7">
    <source>
        <dbReference type="EMBL" id="WEK21049.1"/>
    </source>
</evidence>
<dbReference type="PANTHER" id="PTHR42940">
    <property type="entry name" value="ALCOHOL DEHYDROGENASE 1-RELATED"/>
    <property type="match status" value="1"/>
</dbReference>
<name>A0AAJ6B8M6_9SPHI</name>
<keyword evidence="4" id="KW-0862">Zinc</keyword>
<dbReference type="InterPro" id="IPR036291">
    <property type="entry name" value="NAD(P)-bd_dom_sf"/>
</dbReference>
<dbReference type="GO" id="GO:0004022">
    <property type="term" value="F:alcohol dehydrogenase (NAD+) activity"/>
    <property type="evidence" value="ECO:0007669"/>
    <property type="project" value="TreeGrafter"/>
</dbReference>
<dbReference type="SUPFAM" id="SSF50129">
    <property type="entry name" value="GroES-like"/>
    <property type="match status" value="1"/>
</dbReference>
<keyword evidence="3" id="KW-0479">Metal-binding</keyword>
<dbReference type="GO" id="GO:0008270">
    <property type="term" value="F:zinc ion binding"/>
    <property type="evidence" value="ECO:0007669"/>
    <property type="project" value="InterPro"/>
</dbReference>
<dbReference type="InterPro" id="IPR014187">
    <property type="entry name" value="ADH_Zn_typ-2"/>
</dbReference>
<dbReference type="InterPro" id="IPR002328">
    <property type="entry name" value="ADH_Zn_CS"/>
</dbReference>
<accession>A0AAJ6B8M6</accession>
<sequence length="342" mass="37418">MSSLLESYIELPHQMWAMVLEHQGEPLLYKQIPVPEPLEGEVLIKVLACGVCRTDLHIVDGDLDQPKLQLVPGHEVIGEIVQLGKHSIKYKLGDIVGTGWLGYTCGKCKYCNMGKENLCEYAKFTGYTLDGGYAEYMVAGEQFCYMLSGGLSDFSKAPLLCAGIIGYRCYSMIPENAKAIGFYGFGAAAHILIQVARHQLKDVYAFTRDGDQVTQEFAKKTGATWAGGSKEFSPVKLDAAIIFAPVGELIPQALRNLDKGGTLICGGIHMSDIPSFPYEILWEERSIQSVANLTRQDAEVFLKLAAEIDITTETKLYPLSEANQALIDLRGGKIQGAAVLVI</sequence>
<keyword evidence="5" id="KW-0560">Oxidoreductase</keyword>
<evidence type="ECO:0000256" key="3">
    <source>
        <dbReference type="ARBA" id="ARBA00022723"/>
    </source>
</evidence>
<dbReference type="CDD" id="cd08298">
    <property type="entry name" value="CAD2"/>
    <property type="match status" value="1"/>
</dbReference>